<feature type="transmembrane region" description="Helical" evidence="1">
    <location>
        <begin position="95"/>
        <end position="113"/>
    </location>
</feature>
<keyword evidence="1" id="KW-1133">Transmembrane helix</keyword>
<dbReference type="Proteomes" id="UP001145050">
    <property type="component" value="Unassembled WGS sequence"/>
</dbReference>
<proteinExistence type="predicted"/>
<evidence type="ECO:0000313" key="3">
    <source>
        <dbReference type="Proteomes" id="UP001145050"/>
    </source>
</evidence>
<reference evidence="2" key="1">
    <citation type="submission" date="2022-06" db="EMBL/GenBank/DDBJ databases">
        <title>Aquibacillus sp. a new bacterium isolated from soil saline samples.</title>
        <authorList>
            <person name="Galisteo C."/>
            <person name="De La Haba R."/>
            <person name="Sanchez-Porro C."/>
            <person name="Ventosa A."/>
        </authorList>
    </citation>
    <scope>NUCLEOTIDE SEQUENCE</scope>
    <source>
        <strain evidence="2">3ASR75-11</strain>
    </source>
</reference>
<organism evidence="2 3">
    <name type="scientific">Terrihalobacillus insolitus</name>
    <dbReference type="NCBI Taxonomy" id="2950438"/>
    <lineage>
        <taxon>Bacteria</taxon>
        <taxon>Bacillati</taxon>
        <taxon>Bacillota</taxon>
        <taxon>Bacilli</taxon>
        <taxon>Bacillales</taxon>
        <taxon>Bacillaceae</taxon>
        <taxon>Terrihalobacillus</taxon>
    </lineage>
</organism>
<keyword evidence="3" id="KW-1185">Reference proteome</keyword>
<protein>
    <submittedName>
        <fullName evidence="2">Uncharacterized protein</fullName>
    </submittedName>
</protein>
<sequence>MKSQYVFILSILLIMSFFVTKKKCNVLENIFLFCVLEFVFTSYFAILYINHNFWEITKSIEWFIAFRIYEVIIVPLLYMFYYNLIPKLQTKLSKVVYTLLFVGILYGNEYILVKWGVIVYSNWNAWQSILFLSIILTSVYFLLLGFRHILKIEGVSQR</sequence>
<evidence type="ECO:0000313" key="2">
    <source>
        <dbReference type="EMBL" id="MDC3425867.1"/>
    </source>
</evidence>
<feature type="transmembrane region" description="Helical" evidence="1">
    <location>
        <begin position="62"/>
        <end position="83"/>
    </location>
</feature>
<evidence type="ECO:0000256" key="1">
    <source>
        <dbReference type="SAM" id="Phobius"/>
    </source>
</evidence>
<dbReference type="RefSeq" id="WP_272437686.1">
    <property type="nucleotide sequence ID" value="NZ_JAMQKB010000023.1"/>
</dbReference>
<keyword evidence="1" id="KW-0472">Membrane</keyword>
<comment type="caution">
    <text evidence="2">The sequence shown here is derived from an EMBL/GenBank/DDBJ whole genome shotgun (WGS) entry which is preliminary data.</text>
</comment>
<feature type="transmembrane region" description="Helical" evidence="1">
    <location>
        <begin position="125"/>
        <end position="146"/>
    </location>
</feature>
<keyword evidence="1" id="KW-0812">Transmembrane</keyword>
<accession>A0A9X3WU67</accession>
<dbReference type="AlphaFoldDB" id="A0A9X3WU67"/>
<name>A0A9X3WU67_9BACI</name>
<gene>
    <name evidence="2" type="ORF">NC797_15265</name>
</gene>
<feature type="transmembrane region" description="Helical" evidence="1">
    <location>
        <begin position="30"/>
        <end position="50"/>
    </location>
</feature>
<dbReference type="EMBL" id="JAMQKB010000023">
    <property type="protein sequence ID" value="MDC3425867.1"/>
    <property type="molecule type" value="Genomic_DNA"/>
</dbReference>
<feature type="transmembrane region" description="Helical" evidence="1">
    <location>
        <begin position="6"/>
        <end position="21"/>
    </location>
</feature>